<dbReference type="EMBL" id="FR871757">
    <property type="protein sequence ID" value="CCB79936.1"/>
    <property type="molecule type" value="Genomic_DNA"/>
</dbReference>
<dbReference type="HOGENOM" id="CLU_026627_1_0_7"/>
<sequence>MFFKWRASEEAHKKAPLNLNWLVPYKDLGRLEIKALLTQNQVSLLMAFVPATLPFNQVVRTLENQFSNIPVRFVIQTAGQLGGSHQDFYNLHQSEQILLHLFGSGIIEQIEAFMVDTLCSDLQRGEVSMDIDTRKEKIKEQIEQRVRPHMHVDPTDTFILSYFPGLSASESFFLEAFVKSNVPLSHLVGGSAGGKLDFKEANLALNGKISAHEAVLIYCKLAKGYYYDIFTTHNFEKTPASFLIGECSPELRQVKSFLINNELVPAVDAICAHFNCAPSELSKMMAGYTFAVEVGGQIFIRSVGSFNEDKSIRFFCDLYFGETLFLVKAGDFIQNTHRKFQNFMQGRRALAILANDCILRRVNNQQSLSQFKEFDNCPISGFSTFGEVSQNLHQNQTLTALCIFEGNPSKESSHGFFTNFRNTLFYYEQIKSNRLNKTLAIKNTLLEQYEGYNQIVGANNSYLKEIATKASANNDYVNAVKEEVLKLQSSMATLKNLSNTLSSIVGTIDSNISEVSTALQKIDRVSYQTNLLALNAAIEAARAGEHGRGFAVVADEVGNLANGVQQRLEEIGVTFSSMNGAVKNIEDSSQAVLDSANQNNVSLDELNKAVVSLEDQSQEMEQIAQKSLQDIAHIQDQIEQIKEHITKNQELIRKLVSA</sequence>
<evidence type="ECO:0000259" key="4">
    <source>
        <dbReference type="PROSITE" id="PS50111"/>
    </source>
</evidence>
<keyword evidence="6" id="KW-1185">Reference proteome</keyword>
<dbReference type="PANTHER" id="PTHR32089">
    <property type="entry name" value="METHYL-ACCEPTING CHEMOTAXIS PROTEIN MCPB"/>
    <property type="match status" value="1"/>
</dbReference>
<proteinExistence type="predicted"/>
<evidence type="ECO:0000313" key="5">
    <source>
        <dbReference type="EMBL" id="CCB79936.1"/>
    </source>
</evidence>
<evidence type="ECO:0000256" key="2">
    <source>
        <dbReference type="PROSITE-ProRule" id="PRU00284"/>
    </source>
</evidence>
<organism evidence="5 6">
    <name type="scientific">Helicobacter bizzozeronii (strain CIII-1)</name>
    <dbReference type="NCBI Taxonomy" id="1002804"/>
    <lineage>
        <taxon>Bacteria</taxon>
        <taxon>Pseudomonadati</taxon>
        <taxon>Campylobacterota</taxon>
        <taxon>Epsilonproteobacteria</taxon>
        <taxon>Campylobacterales</taxon>
        <taxon>Helicobacteraceae</taxon>
        <taxon>Helicobacter</taxon>
    </lineage>
</organism>
<evidence type="ECO:0000313" key="6">
    <source>
        <dbReference type="Proteomes" id="UP000008387"/>
    </source>
</evidence>
<dbReference type="GO" id="GO:0007165">
    <property type="term" value="P:signal transduction"/>
    <property type="evidence" value="ECO:0007669"/>
    <property type="project" value="UniProtKB-KW"/>
</dbReference>
<keyword evidence="1 2" id="KW-0807">Transducer</keyword>
<dbReference type="Gene3D" id="1.10.287.950">
    <property type="entry name" value="Methyl-accepting chemotaxis protein"/>
    <property type="match status" value="1"/>
</dbReference>
<dbReference type="InterPro" id="IPR019494">
    <property type="entry name" value="FIST_C"/>
</dbReference>
<feature type="domain" description="Methyl-accepting transducer" evidence="4">
    <location>
        <begin position="446"/>
        <end position="653"/>
    </location>
</feature>
<dbReference type="SMART" id="SM00283">
    <property type="entry name" value="MA"/>
    <property type="match status" value="1"/>
</dbReference>
<protein>
    <submittedName>
        <fullName evidence="5">Hypothetical methyl-accepting chemotaxis protein</fullName>
    </submittedName>
</protein>
<evidence type="ECO:0000256" key="1">
    <source>
        <dbReference type="ARBA" id="ARBA00023224"/>
    </source>
</evidence>
<dbReference type="InterPro" id="IPR013702">
    <property type="entry name" value="FIST_domain_N"/>
</dbReference>
<dbReference type="STRING" id="1002804.HBZC1_09500"/>
<name>F8KT01_HELBC</name>
<dbReference type="SMART" id="SM01204">
    <property type="entry name" value="FIST_C"/>
    <property type="match status" value="1"/>
</dbReference>
<dbReference type="SUPFAM" id="SSF58104">
    <property type="entry name" value="Methyl-accepting chemotaxis protein (MCP) signaling domain"/>
    <property type="match status" value="1"/>
</dbReference>
<dbReference type="SMART" id="SM00897">
    <property type="entry name" value="FIST"/>
    <property type="match status" value="1"/>
</dbReference>
<dbReference type="Pfam" id="PF10442">
    <property type="entry name" value="FIST_C"/>
    <property type="match status" value="1"/>
</dbReference>
<dbReference type="AlphaFoldDB" id="F8KT01"/>
<reference evidence="5 6" key="1">
    <citation type="journal article" date="2011" name="J. Bacteriol.">
        <title>Genome sequence of Helicobacter bizzozeronii strain CIII-1, an isolate from human gastric mucosa.</title>
        <authorList>
            <person name="Schott T."/>
            <person name="Rossi M."/>
            <person name="Hanninen M.L."/>
        </authorList>
    </citation>
    <scope>NUCLEOTIDE SEQUENCE [LARGE SCALE GENOMIC DNA]</scope>
    <source>
        <strain evidence="5 6">CIII-1</strain>
    </source>
</reference>
<dbReference type="Pfam" id="PF08495">
    <property type="entry name" value="FIST"/>
    <property type="match status" value="1"/>
</dbReference>
<feature type="coiled-coil region" evidence="3">
    <location>
        <begin position="596"/>
        <end position="654"/>
    </location>
</feature>
<dbReference type="PANTHER" id="PTHR32089:SF112">
    <property type="entry name" value="LYSOZYME-LIKE PROTEIN-RELATED"/>
    <property type="match status" value="1"/>
</dbReference>
<keyword evidence="3" id="KW-0175">Coiled coil</keyword>
<dbReference type="Proteomes" id="UP000008387">
    <property type="component" value="Chromosome"/>
</dbReference>
<dbReference type="eggNOG" id="COG0840">
    <property type="taxonomic scope" value="Bacteria"/>
</dbReference>
<accession>F8KT01</accession>
<dbReference type="GO" id="GO:0016020">
    <property type="term" value="C:membrane"/>
    <property type="evidence" value="ECO:0007669"/>
    <property type="project" value="InterPro"/>
</dbReference>
<dbReference type="Pfam" id="PF00015">
    <property type="entry name" value="MCPsignal"/>
    <property type="match status" value="1"/>
</dbReference>
<dbReference type="KEGG" id="hbi:HBZC1_09500"/>
<dbReference type="eggNOG" id="COG3287">
    <property type="taxonomic scope" value="Bacteria"/>
</dbReference>
<evidence type="ECO:0000256" key="3">
    <source>
        <dbReference type="SAM" id="Coils"/>
    </source>
</evidence>
<dbReference type="RefSeq" id="WP_013890389.1">
    <property type="nucleotide sequence ID" value="NC_015674.1"/>
</dbReference>
<dbReference type="InterPro" id="IPR004089">
    <property type="entry name" value="MCPsignal_dom"/>
</dbReference>
<dbReference type="PROSITE" id="PS50111">
    <property type="entry name" value="CHEMOTAXIS_TRANSDUC_2"/>
    <property type="match status" value="1"/>
</dbReference>
<gene>
    <name evidence="5" type="ordered locus">HBZC1_09500</name>
</gene>